<keyword evidence="2" id="KW-0808">Transferase</keyword>
<name>A0A512HNE6_9HYPH</name>
<dbReference type="GO" id="GO:0016779">
    <property type="term" value="F:nucleotidyltransferase activity"/>
    <property type="evidence" value="ECO:0007669"/>
    <property type="project" value="InterPro"/>
</dbReference>
<dbReference type="SMART" id="SM00748">
    <property type="entry name" value="HEPN"/>
    <property type="match status" value="1"/>
</dbReference>
<proteinExistence type="predicted"/>
<dbReference type="RefSeq" id="WP_147181853.1">
    <property type="nucleotide sequence ID" value="NZ_BJZP01000027.1"/>
</dbReference>
<comment type="caution">
    <text evidence="2">The sequence shown here is derived from an EMBL/GenBank/DDBJ whole genome shotgun (WGS) entry which is preliminary data.</text>
</comment>
<dbReference type="PANTHER" id="PTHR33933:SF1">
    <property type="entry name" value="PROTEIN ADENYLYLTRANSFERASE MNTA-RELATED"/>
    <property type="match status" value="1"/>
</dbReference>
<dbReference type="OrthoDB" id="7442350at2"/>
<protein>
    <submittedName>
        <fullName evidence="2">Nucleotidyltransferase</fullName>
    </submittedName>
</protein>
<dbReference type="InterPro" id="IPR002934">
    <property type="entry name" value="Polymerase_NTP_transf_dom"/>
</dbReference>
<evidence type="ECO:0000259" key="1">
    <source>
        <dbReference type="PROSITE" id="PS50910"/>
    </source>
</evidence>
<dbReference type="Proteomes" id="UP000321717">
    <property type="component" value="Unassembled WGS sequence"/>
</dbReference>
<dbReference type="InterPro" id="IPR052548">
    <property type="entry name" value="Type_VII_TA_antitoxin"/>
</dbReference>
<keyword evidence="3" id="KW-1185">Reference proteome</keyword>
<dbReference type="Gene3D" id="3.30.460.10">
    <property type="entry name" value="Beta Polymerase, domain 2"/>
    <property type="match status" value="1"/>
</dbReference>
<dbReference type="SUPFAM" id="SSF81301">
    <property type="entry name" value="Nucleotidyltransferase"/>
    <property type="match status" value="1"/>
</dbReference>
<dbReference type="CDD" id="cd05403">
    <property type="entry name" value="NT_KNTase_like"/>
    <property type="match status" value="1"/>
</dbReference>
<sequence>MTLPESLARLPDRKRRELERVAAILFDEFEDALKTKLSDKGKRGRILKLILFGSYARGDWVEDRKSGYRSDYDLLVVVNYDSFAEQHEAWEKAAERFLQELTVTKHLATPVSFIVHSLHDVNDQLAHGRPFFVDIARDGLVIYEAPGFPLIEPKPLAPEVAKAEARRHFDHWFPGADRFLKLATVAIDDGFRNEAAFLLHQTAERLYHCILLVLALYSPKSHRLTFLRSQAERLAPQLIAAWPRDKKFARRCFTRLDRAYVDARYSPAYEITGEELAWLLDRVKALQEAVAAICAERLAPEGQAATWTYDNIVAAQIAIGILNQARGMISARLHEIKDTNPALAKTLRDKRRELLALQETINPDDPDTAKAITATWGPRVKDDARFWLEL</sequence>
<dbReference type="Pfam" id="PF01909">
    <property type="entry name" value="NTP_transf_2"/>
    <property type="match status" value="1"/>
</dbReference>
<dbReference type="Gene3D" id="1.20.120.330">
    <property type="entry name" value="Nucleotidyltransferases domain 2"/>
    <property type="match status" value="1"/>
</dbReference>
<dbReference type="PANTHER" id="PTHR33933">
    <property type="entry name" value="NUCLEOTIDYLTRANSFERASE"/>
    <property type="match status" value="1"/>
</dbReference>
<gene>
    <name evidence="2" type="ORF">RNA01_38950</name>
</gene>
<evidence type="ECO:0000313" key="3">
    <source>
        <dbReference type="Proteomes" id="UP000321717"/>
    </source>
</evidence>
<dbReference type="Pfam" id="PF05168">
    <property type="entry name" value="HEPN"/>
    <property type="match status" value="1"/>
</dbReference>
<accession>A0A512HNE6</accession>
<dbReference type="SUPFAM" id="SSF81593">
    <property type="entry name" value="Nucleotidyltransferase substrate binding subunit/domain"/>
    <property type="match status" value="1"/>
</dbReference>
<organism evidence="2 3">
    <name type="scientific">Ciceribacter naphthalenivorans</name>
    <dbReference type="NCBI Taxonomy" id="1118451"/>
    <lineage>
        <taxon>Bacteria</taxon>
        <taxon>Pseudomonadati</taxon>
        <taxon>Pseudomonadota</taxon>
        <taxon>Alphaproteobacteria</taxon>
        <taxon>Hyphomicrobiales</taxon>
        <taxon>Rhizobiaceae</taxon>
        <taxon>Ciceribacter</taxon>
    </lineage>
</organism>
<dbReference type="AlphaFoldDB" id="A0A512HNE6"/>
<dbReference type="PROSITE" id="PS50910">
    <property type="entry name" value="HEPN"/>
    <property type="match status" value="1"/>
</dbReference>
<dbReference type="EMBL" id="BJZP01000027">
    <property type="protein sequence ID" value="GEO86963.1"/>
    <property type="molecule type" value="Genomic_DNA"/>
</dbReference>
<dbReference type="InterPro" id="IPR043519">
    <property type="entry name" value="NT_sf"/>
</dbReference>
<reference evidence="2 3" key="1">
    <citation type="submission" date="2019-07" db="EMBL/GenBank/DDBJ databases">
        <title>Whole genome shotgun sequence of Rhizobium naphthalenivorans NBRC 107585.</title>
        <authorList>
            <person name="Hosoyama A."/>
            <person name="Uohara A."/>
            <person name="Ohji S."/>
            <person name="Ichikawa N."/>
        </authorList>
    </citation>
    <scope>NUCLEOTIDE SEQUENCE [LARGE SCALE GENOMIC DNA]</scope>
    <source>
        <strain evidence="2 3">NBRC 107585</strain>
    </source>
</reference>
<feature type="domain" description="HEPN" evidence="1">
    <location>
        <begin position="173"/>
        <end position="293"/>
    </location>
</feature>
<dbReference type="InterPro" id="IPR007842">
    <property type="entry name" value="HEPN_dom"/>
</dbReference>
<evidence type="ECO:0000313" key="2">
    <source>
        <dbReference type="EMBL" id="GEO86963.1"/>
    </source>
</evidence>